<dbReference type="RefSeq" id="WP_163953967.1">
    <property type="nucleotide sequence ID" value="NZ_JAAIKC010000024.1"/>
</dbReference>
<dbReference type="AlphaFoldDB" id="A0A6G4A653"/>
<sequence>MKDIILDRLSRMDDLEQRKLLKNIMTGVFLNLVDYQEDLNRQLEERVFKEVEEREEGQDIYVTICQREDIDPIHEFLYPMLEADRDKPICDLKHLLHEKNLEGEATLMTVFLQCQYRKIQELLEGKRVFQGELITSLGSYAIEVRLQQNRTYIGELEKLYHVFQKNNTPWKTINHPYANKFFNVVWTGSRGAVGTEEEILEIRVDLEEFEAFKKLDIVPMWNIERLALKNVGFPIPATDRVNFEHVLSLRKTGAEHGYLVDGDAELIRYIKRMPEELTVVSPQEKSGIWNVFKITKPIATKIGRLPYGLVSNKRKDSFTGGFARKQALTVRAKGEINRIVNSFEACEFLDLEQIDIIDRSDGKQATYGMNSFISDHVRVESDKKVMRLRFGNRGSGSFIVEDLMSFLVSEVQMYFPEYKCEGEWT</sequence>
<evidence type="ECO:0000313" key="1">
    <source>
        <dbReference type="EMBL" id="NEW09800.1"/>
    </source>
</evidence>
<gene>
    <name evidence="1" type="ORF">GK047_28170</name>
</gene>
<comment type="caution">
    <text evidence="1">The sequence shown here is derived from an EMBL/GenBank/DDBJ whole genome shotgun (WGS) entry which is preliminary data.</text>
</comment>
<name>A0A6G4A653_9BACL</name>
<accession>A0A6G4A653</accession>
<proteinExistence type="predicted"/>
<organism evidence="1">
    <name type="scientific">Paenibacillus sp. SYP-B3998</name>
    <dbReference type="NCBI Taxonomy" id="2678564"/>
    <lineage>
        <taxon>Bacteria</taxon>
        <taxon>Bacillati</taxon>
        <taxon>Bacillota</taxon>
        <taxon>Bacilli</taxon>
        <taxon>Bacillales</taxon>
        <taxon>Paenibacillaceae</taxon>
        <taxon>Paenibacillus</taxon>
    </lineage>
</organism>
<protein>
    <submittedName>
        <fullName evidence="1">Normocyte-binding protein</fullName>
    </submittedName>
</protein>
<dbReference type="EMBL" id="JAAIKC010000024">
    <property type="protein sequence ID" value="NEW09800.1"/>
    <property type="molecule type" value="Genomic_DNA"/>
</dbReference>
<reference evidence="1" key="1">
    <citation type="submission" date="2020-02" db="EMBL/GenBank/DDBJ databases">
        <authorList>
            <person name="Shen X.-R."/>
            <person name="Zhang Y.-X."/>
        </authorList>
    </citation>
    <scope>NUCLEOTIDE SEQUENCE</scope>
    <source>
        <strain evidence="1">SYP-B3998</strain>
    </source>
</reference>